<evidence type="ECO:0000313" key="8">
    <source>
        <dbReference type="EMBL" id="MBA2893829.1"/>
    </source>
</evidence>
<feature type="transmembrane region" description="Helical" evidence="7">
    <location>
        <begin position="171"/>
        <end position="197"/>
    </location>
</feature>
<evidence type="ECO:0000256" key="3">
    <source>
        <dbReference type="ARBA" id="ARBA00022475"/>
    </source>
</evidence>
<protein>
    <submittedName>
        <fullName evidence="8">Putative MFS family arabinose efflux permease</fullName>
    </submittedName>
</protein>
<dbReference type="Proteomes" id="UP000530928">
    <property type="component" value="Unassembled WGS sequence"/>
</dbReference>
<dbReference type="RefSeq" id="WP_220133986.1">
    <property type="nucleotide sequence ID" value="NZ_BAABAM010000005.1"/>
</dbReference>
<name>A0A7W0HSA1_9ACTN</name>
<dbReference type="PANTHER" id="PTHR23513">
    <property type="entry name" value="INTEGRAL MEMBRANE EFFLUX PROTEIN-RELATED"/>
    <property type="match status" value="1"/>
</dbReference>
<proteinExistence type="predicted"/>
<keyword evidence="6 7" id="KW-0472">Membrane</keyword>
<evidence type="ECO:0000256" key="5">
    <source>
        <dbReference type="ARBA" id="ARBA00022989"/>
    </source>
</evidence>
<dbReference type="CDD" id="cd06173">
    <property type="entry name" value="MFS_MefA_like"/>
    <property type="match status" value="1"/>
</dbReference>
<evidence type="ECO:0000256" key="7">
    <source>
        <dbReference type="SAM" id="Phobius"/>
    </source>
</evidence>
<dbReference type="Gene3D" id="1.20.1250.20">
    <property type="entry name" value="MFS general substrate transporter like domains"/>
    <property type="match status" value="2"/>
</dbReference>
<dbReference type="PANTHER" id="PTHR23513:SF11">
    <property type="entry name" value="STAPHYLOFERRIN A TRANSPORTER"/>
    <property type="match status" value="1"/>
</dbReference>
<organism evidence="8 9">
    <name type="scientific">Nonomuraea soli</name>
    <dbReference type="NCBI Taxonomy" id="1032476"/>
    <lineage>
        <taxon>Bacteria</taxon>
        <taxon>Bacillati</taxon>
        <taxon>Actinomycetota</taxon>
        <taxon>Actinomycetes</taxon>
        <taxon>Streptosporangiales</taxon>
        <taxon>Streptosporangiaceae</taxon>
        <taxon>Nonomuraea</taxon>
    </lineage>
</organism>
<dbReference type="GO" id="GO:0005886">
    <property type="term" value="C:plasma membrane"/>
    <property type="evidence" value="ECO:0007669"/>
    <property type="project" value="UniProtKB-SubCell"/>
</dbReference>
<reference evidence="8 9" key="1">
    <citation type="submission" date="2020-07" db="EMBL/GenBank/DDBJ databases">
        <title>Genomic Encyclopedia of Type Strains, Phase IV (KMG-IV): sequencing the most valuable type-strain genomes for metagenomic binning, comparative biology and taxonomic classification.</title>
        <authorList>
            <person name="Goeker M."/>
        </authorList>
    </citation>
    <scope>NUCLEOTIDE SEQUENCE [LARGE SCALE GENOMIC DNA]</scope>
    <source>
        <strain evidence="8 9">DSM 45533</strain>
    </source>
</reference>
<keyword evidence="5 7" id="KW-1133">Transmembrane helix</keyword>
<feature type="transmembrane region" description="Helical" evidence="7">
    <location>
        <begin position="21"/>
        <end position="38"/>
    </location>
</feature>
<dbReference type="InterPro" id="IPR022324">
    <property type="entry name" value="Bacilysin_exporter_BacE_put"/>
</dbReference>
<dbReference type="Pfam" id="PF05977">
    <property type="entry name" value="MFS_3"/>
    <property type="match status" value="1"/>
</dbReference>
<sequence length="411" mass="42609">MLRQKPPRRGPGAALASLRNPRFALLWLSNLFFFGGVWNQTLVMGWLVYETTRSEFLVAAYTAIRLSPLLFGPIAGAIADRYDRSRLLILASTWAFAVTAAVAVLAAVGLLPYWAIVAGGFALGLAQSPAQPARASMVLELVGRENLSNANALNSMAMNVTQVVGPAAGGALIAAVGAPAALWISTSWFAFSLFLLLPLRGRGKVERTVTEPVFAMIASGFRAIGRNRLAVAVLLVTLAANILIWPIYQSFMPVFARESLGLDAAGLGILLTCCGAGGLTGSLIIAGLGDFRFKGALFVGGTAALGALWAAFSLTHTTTVAYVLMAVIGLASACFGVLQTTLLLMTTEPALHGRALGAQELAIGVMPLAALALGAAAHAVGVGITTLSAGLVLVAALVVLAARVPELLRYG</sequence>
<dbReference type="InterPro" id="IPR010290">
    <property type="entry name" value="TM_effector"/>
</dbReference>
<comment type="caution">
    <text evidence="8">The sequence shown here is derived from an EMBL/GenBank/DDBJ whole genome shotgun (WGS) entry which is preliminary data.</text>
</comment>
<gene>
    <name evidence="8" type="ORF">HNR30_005190</name>
</gene>
<feature type="transmembrane region" description="Helical" evidence="7">
    <location>
        <begin position="382"/>
        <end position="402"/>
    </location>
</feature>
<comment type="subcellular location">
    <subcellularLocation>
        <location evidence="1">Cell membrane</location>
        <topology evidence="1">Multi-pass membrane protein</topology>
    </subcellularLocation>
</comment>
<feature type="transmembrane region" description="Helical" evidence="7">
    <location>
        <begin position="229"/>
        <end position="248"/>
    </location>
</feature>
<evidence type="ECO:0000313" key="9">
    <source>
        <dbReference type="Proteomes" id="UP000530928"/>
    </source>
</evidence>
<feature type="transmembrane region" description="Helical" evidence="7">
    <location>
        <begin position="91"/>
        <end position="115"/>
    </location>
</feature>
<keyword evidence="9" id="KW-1185">Reference proteome</keyword>
<dbReference type="EMBL" id="JACDUR010000005">
    <property type="protein sequence ID" value="MBA2893829.1"/>
    <property type="molecule type" value="Genomic_DNA"/>
</dbReference>
<feature type="transmembrane region" description="Helical" evidence="7">
    <location>
        <begin position="58"/>
        <end position="79"/>
    </location>
</feature>
<feature type="transmembrane region" description="Helical" evidence="7">
    <location>
        <begin position="320"/>
        <end position="344"/>
    </location>
</feature>
<keyword evidence="3" id="KW-1003">Cell membrane</keyword>
<feature type="transmembrane region" description="Helical" evidence="7">
    <location>
        <begin position="295"/>
        <end position="314"/>
    </location>
</feature>
<evidence type="ECO:0000256" key="2">
    <source>
        <dbReference type="ARBA" id="ARBA00022448"/>
    </source>
</evidence>
<keyword evidence="2" id="KW-0813">Transport</keyword>
<dbReference type="PRINTS" id="PR01988">
    <property type="entry name" value="EXPORTERBACE"/>
</dbReference>
<feature type="transmembrane region" description="Helical" evidence="7">
    <location>
        <begin position="268"/>
        <end position="288"/>
    </location>
</feature>
<dbReference type="SUPFAM" id="SSF103473">
    <property type="entry name" value="MFS general substrate transporter"/>
    <property type="match status" value="1"/>
</dbReference>
<feature type="transmembrane region" description="Helical" evidence="7">
    <location>
        <begin position="356"/>
        <end position="376"/>
    </location>
</feature>
<dbReference type="InterPro" id="IPR036259">
    <property type="entry name" value="MFS_trans_sf"/>
</dbReference>
<accession>A0A7W0HSA1</accession>
<evidence type="ECO:0000256" key="4">
    <source>
        <dbReference type="ARBA" id="ARBA00022692"/>
    </source>
</evidence>
<evidence type="ECO:0000256" key="6">
    <source>
        <dbReference type="ARBA" id="ARBA00023136"/>
    </source>
</evidence>
<keyword evidence="4 7" id="KW-0812">Transmembrane</keyword>
<dbReference type="AlphaFoldDB" id="A0A7W0HSA1"/>
<evidence type="ECO:0000256" key="1">
    <source>
        <dbReference type="ARBA" id="ARBA00004651"/>
    </source>
</evidence>